<organism evidence="3 4">
    <name type="scientific">Perkinsus olseni</name>
    <name type="common">Perkinsus atlanticus</name>
    <dbReference type="NCBI Taxonomy" id="32597"/>
    <lineage>
        <taxon>Eukaryota</taxon>
        <taxon>Sar</taxon>
        <taxon>Alveolata</taxon>
        <taxon>Perkinsozoa</taxon>
        <taxon>Perkinsea</taxon>
        <taxon>Perkinsida</taxon>
        <taxon>Perkinsidae</taxon>
        <taxon>Perkinsus</taxon>
    </lineage>
</organism>
<feature type="signal peptide" evidence="2">
    <location>
        <begin position="1"/>
        <end position="18"/>
    </location>
</feature>
<comment type="caution">
    <text evidence="3">The sequence shown here is derived from an EMBL/GenBank/DDBJ whole genome shotgun (WGS) entry which is preliminary data.</text>
</comment>
<protein>
    <submittedName>
        <fullName evidence="3">Uncharacterized protein</fullName>
    </submittedName>
</protein>
<name>A0A7J6MNC1_PEROL</name>
<proteinExistence type="predicted"/>
<dbReference type="EMBL" id="JABANN010000065">
    <property type="protein sequence ID" value="KAF4672847.1"/>
    <property type="molecule type" value="Genomic_DNA"/>
</dbReference>
<evidence type="ECO:0000256" key="2">
    <source>
        <dbReference type="SAM" id="SignalP"/>
    </source>
</evidence>
<gene>
    <name evidence="3" type="ORF">FOL46_008287</name>
</gene>
<feature type="region of interest" description="Disordered" evidence="1">
    <location>
        <begin position="59"/>
        <end position="86"/>
    </location>
</feature>
<feature type="compositionally biased region" description="Low complexity" evidence="1">
    <location>
        <begin position="60"/>
        <end position="69"/>
    </location>
</feature>
<feature type="chain" id="PRO_5029558138" evidence="2">
    <location>
        <begin position="19"/>
        <end position="423"/>
    </location>
</feature>
<reference evidence="3 4" key="1">
    <citation type="submission" date="2020-04" db="EMBL/GenBank/DDBJ databases">
        <title>Perkinsus olseni comparative genomics.</title>
        <authorList>
            <person name="Bogema D.R."/>
        </authorList>
    </citation>
    <scope>NUCLEOTIDE SEQUENCE [LARGE SCALE GENOMIC DNA]</scope>
    <source>
        <strain evidence="3">ATCC PRA-31</strain>
    </source>
</reference>
<evidence type="ECO:0000313" key="3">
    <source>
        <dbReference type="EMBL" id="KAF4672847.1"/>
    </source>
</evidence>
<dbReference type="Proteomes" id="UP000572268">
    <property type="component" value="Unassembled WGS sequence"/>
</dbReference>
<evidence type="ECO:0000313" key="4">
    <source>
        <dbReference type="Proteomes" id="UP000572268"/>
    </source>
</evidence>
<dbReference type="AlphaFoldDB" id="A0A7J6MNC1"/>
<keyword evidence="2" id="KW-0732">Signal</keyword>
<evidence type="ECO:0000256" key="1">
    <source>
        <dbReference type="SAM" id="MobiDB-lite"/>
    </source>
</evidence>
<sequence>MVALVLLMMDLLLPSAMAAFMRRKKKLNDRKVKSAHLPDSFGKQVQLVAMNRMDLDDEPPAAAAAADGTALDDEGDGLPPSTLTPNNNVDGVIAGFDTEPCSCSFSKDHPPGGYSSVISGRKVNTSDPDSPFRFTFVANSRTPNRAGVETLSHEDLLGDVLPELGVGPYPAQVLRLGSTSPRVATDQGLPSSKVGPISCENELDAIGYIIARKNQFYAADFSQENGIKNKGCLVPWAIGSLLLHRDFVRQFTEKKESEDPVCKISESFTPDDGSQSGVAVEAAWSGQKGRFEISSFIATDEQGTSTRANSDKIERLNSVIWGSPAAHQRPLLVLNLRNEGTATDEINRSLDGGNKAPSRCRRYLRYVALVLKHIESVAKYLPESATTHGGDESVPAVIHAYVTASENVGKKKGGSDEENTIIV</sequence>
<accession>A0A7J6MNC1</accession>